<evidence type="ECO:0000313" key="15">
    <source>
        <dbReference type="EMBL" id="MCG4611891.1"/>
    </source>
</evidence>
<dbReference type="Gene3D" id="1.10.10.1230">
    <property type="entry name" value="Penicillin-binding protein, N-terminal non-catalytic domain, head sub-domain"/>
    <property type="match status" value="1"/>
</dbReference>
<dbReference type="InterPro" id="IPR012338">
    <property type="entry name" value="Beta-lactam/transpept-like"/>
</dbReference>
<evidence type="ECO:0000256" key="6">
    <source>
        <dbReference type="ARBA" id="ARBA00022960"/>
    </source>
</evidence>
<dbReference type="Pfam" id="PF00905">
    <property type="entry name" value="Transpeptidase"/>
    <property type="match status" value="1"/>
</dbReference>
<evidence type="ECO:0000256" key="3">
    <source>
        <dbReference type="ARBA" id="ARBA00007171"/>
    </source>
</evidence>
<evidence type="ECO:0000256" key="10">
    <source>
        <dbReference type="ARBA" id="ARBA00023316"/>
    </source>
</evidence>
<dbReference type="InterPro" id="IPR005311">
    <property type="entry name" value="PBP_dimer"/>
</dbReference>
<sequence length="721" mass="77953">MKSKTSLRSFALVGIIVGILAIYTLRLVDWQILNGADTRQQADSTSASIVTMDAARGEIVDAAGNPLAANKTGYAIQFERPYMTYGTENETIRLLTNLLNSRGEEWTDELPILIDSEGNYAFMPDSESEVERLKGKDFAALNSYATADDCMNALIEKYEIDATLPKEEIRNIASVRYGMTKAGFNSSTPYIFAPDVSGDTVGIVSENTQLLPGASIKITTARTYPGGDLAAQLIGTMGPLSQEQYDERKDEGYAFNDRMGQSGIEYAFEDELRGEAGEKQVETTSRGGVASETVIKAPKSGNTVFLTLDSNLQRVAQVSLEQNVQAARENGERLTSTKGGWNGQDCTIGAAVVLRVKDNAVLAAAGNENYDLEKYTYDNDYKNQVLTNENHPLVNQAFTGIFTPGSCFKPAVACAALQEGVITNNTTFRCTHTYQRFADVGFTPRCLGTHGTLSLRRALAESCNIFFFETGYYTGIETMNLYCRRFGLGEKTGVELNESEGILAGPEEYAERGKTWVGGDVVQAAIGQSDNQFTPLQLATYASTIANNGVRYQTHLVSKITDYARKEVVMENDPDNPTVVAETGVSEQNFEYVKEGMRAVITDSRGSAHRNLGNYPVPIAGKTGTAQGPGSDNVAFIGFAPYDDPEIAVAVILQHGSTGTYCQNVVRDILDAYFYGKTVDDEGNLVMPEELAASSAVSDEEGDASSNASGETSSQGTASAE</sequence>
<dbReference type="Pfam" id="PF03717">
    <property type="entry name" value="PBP_dimer"/>
    <property type="match status" value="1"/>
</dbReference>
<keyword evidence="7" id="KW-0573">Peptidoglycan synthesis</keyword>
<dbReference type="Gene3D" id="3.40.710.10">
    <property type="entry name" value="DD-peptidase/beta-lactamase superfamily"/>
    <property type="match status" value="1"/>
</dbReference>
<evidence type="ECO:0000313" key="16">
    <source>
        <dbReference type="Proteomes" id="UP001298681"/>
    </source>
</evidence>
<dbReference type="Gene3D" id="3.90.1310.10">
    <property type="entry name" value="Penicillin-binding protein 2a (Domain 2)"/>
    <property type="match status" value="1"/>
</dbReference>
<keyword evidence="10" id="KW-0961">Cell wall biogenesis/degradation</keyword>
<accession>A0ABS9MM32</accession>
<feature type="compositionally biased region" description="Polar residues" evidence="11">
    <location>
        <begin position="704"/>
        <end position="721"/>
    </location>
</feature>
<feature type="transmembrane region" description="Helical" evidence="12">
    <location>
        <begin position="7"/>
        <end position="25"/>
    </location>
</feature>
<keyword evidence="9 12" id="KW-0472">Membrane</keyword>
<dbReference type="SUPFAM" id="SSF56519">
    <property type="entry name" value="Penicillin binding protein dimerisation domain"/>
    <property type="match status" value="1"/>
</dbReference>
<organism evidence="15 16">
    <name type="scientific">Anaeromassilibacillus senegalensis</name>
    <dbReference type="NCBI Taxonomy" id="1673717"/>
    <lineage>
        <taxon>Bacteria</taxon>
        <taxon>Bacillati</taxon>
        <taxon>Bacillota</taxon>
        <taxon>Clostridia</taxon>
        <taxon>Eubacteriales</taxon>
        <taxon>Acutalibacteraceae</taxon>
        <taxon>Anaeromassilibacillus</taxon>
    </lineage>
</organism>
<dbReference type="PANTHER" id="PTHR30627">
    <property type="entry name" value="PEPTIDOGLYCAN D,D-TRANSPEPTIDASE"/>
    <property type="match status" value="1"/>
</dbReference>
<dbReference type="InterPro" id="IPR001460">
    <property type="entry name" value="PCN-bd_Tpept"/>
</dbReference>
<keyword evidence="16" id="KW-1185">Reference proteome</keyword>
<proteinExistence type="inferred from homology"/>
<dbReference type="InterPro" id="IPR050515">
    <property type="entry name" value="Beta-lactam/transpept"/>
</dbReference>
<evidence type="ECO:0000256" key="1">
    <source>
        <dbReference type="ARBA" id="ARBA00004167"/>
    </source>
</evidence>
<keyword evidence="5 12" id="KW-0812">Transmembrane</keyword>
<evidence type="ECO:0000256" key="7">
    <source>
        <dbReference type="ARBA" id="ARBA00022984"/>
    </source>
</evidence>
<name>A0ABS9MM32_9FIRM</name>
<feature type="region of interest" description="Disordered" evidence="11">
    <location>
        <begin position="690"/>
        <end position="721"/>
    </location>
</feature>
<evidence type="ECO:0000256" key="2">
    <source>
        <dbReference type="ARBA" id="ARBA00004236"/>
    </source>
</evidence>
<dbReference type="InterPro" id="IPR036138">
    <property type="entry name" value="PBP_dimer_sf"/>
</dbReference>
<evidence type="ECO:0000259" key="13">
    <source>
        <dbReference type="Pfam" id="PF00905"/>
    </source>
</evidence>
<comment type="caution">
    <text evidence="15">The sequence shown here is derived from an EMBL/GenBank/DDBJ whole genome shotgun (WGS) entry which is preliminary data.</text>
</comment>
<reference evidence="15 16" key="1">
    <citation type="submission" date="2022-01" db="EMBL/GenBank/DDBJ databases">
        <title>Collection of gut derived symbiotic bacterial strains cultured from healthy donors.</title>
        <authorList>
            <person name="Lin H."/>
            <person name="Kohout C."/>
            <person name="Waligurski E."/>
            <person name="Pamer E.G."/>
        </authorList>
    </citation>
    <scope>NUCLEOTIDE SEQUENCE [LARGE SCALE GENOMIC DNA]</scope>
    <source>
        <strain evidence="15 16">DFI.7.58</strain>
    </source>
</reference>
<evidence type="ECO:0000256" key="12">
    <source>
        <dbReference type="SAM" id="Phobius"/>
    </source>
</evidence>
<comment type="subcellular location">
    <subcellularLocation>
        <location evidence="2">Cell membrane</location>
    </subcellularLocation>
    <subcellularLocation>
        <location evidence="1">Membrane</location>
        <topology evidence="1">Single-pass membrane protein</topology>
    </subcellularLocation>
</comment>
<dbReference type="PANTHER" id="PTHR30627:SF2">
    <property type="entry name" value="PEPTIDOGLYCAN D,D-TRANSPEPTIDASE MRDA"/>
    <property type="match status" value="1"/>
</dbReference>
<dbReference type="RefSeq" id="WP_087235105.1">
    <property type="nucleotide sequence ID" value="NZ_JAKNHQ010000026.1"/>
</dbReference>
<comment type="similarity">
    <text evidence="3">Belongs to the transpeptidase family.</text>
</comment>
<evidence type="ECO:0000256" key="5">
    <source>
        <dbReference type="ARBA" id="ARBA00022692"/>
    </source>
</evidence>
<keyword evidence="4" id="KW-1003">Cell membrane</keyword>
<keyword evidence="8 12" id="KW-1133">Transmembrane helix</keyword>
<gene>
    <name evidence="15" type="ORF">L0P57_13225</name>
</gene>
<evidence type="ECO:0000259" key="14">
    <source>
        <dbReference type="Pfam" id="PF03717"/>
    </source>
</evidence>
<evidence type="ECO:0000256" key="11">
    <source>
        <dbReference type="SAM" id="MobiDB-lite"/>
    </source>
</evidence>
<feature type="domain" description="Penicillin-binding protein transpeptidase" evidence="13">
    <location>
        <begin position="349"/>
        <end position="670"/>
    </location>
</feature>
<dbReference type="Proteomes" id="UP001298681">
    <property type="component" value="Unassembled WGS sequence"/>
</dbReference>
<evidence type="ECO:0000256" key="4">
    <source>
        <dbReference type="ARBA" id="ARBA00022475"/>
    </source>
</evidence>
<evidence type="ECO:0000256" key="9">
    <source>
        <dbReference type="ARBA" id="ARBA00023136"/>
    </source>
</evidence>
<dbReference type="SUPFAM" id="SSF56601">
    <property type="entry name" value="beta-lactamase/transpeptidase-like"/>
    <property type="match status" value="1"/>
</dbReference>
<keyword evidence="6" id="KW-0133">Cell shape</keyword>
<protein>
    <submittedName>
        <fullName evidence="15">Penicillin-binding protein</fullName>
    </submittedName>
</protein>
<dbReference type="EMBL" id="JAKNHQ010000026">
    <property type="protein sequence ID" value="MCG4611891.1"/>
    <property type="molecule type" value="Genomic_DNA"/>
</dbReference>
<feature type="domain" description="Penicillin-binding protein dimerisation" evidence="14">
    <location>
        <begin position="53"/>
        <end position="292"/>
    </location>
</feature>
<evidence type="ECO:0000256" key="8">
    <source>
        <dbReference type="ARBA" id="ARBA00022989"/>
    </source>
</evidence>